<dbReference type="CDD" id="cd10787">
    <property type="entry name" value="LamB_YcsF_like"/>
    <property type="match status" value="1"/>
</dbReference>
<dbReference type="Proteomes" id="UP000263993">
    <property type="component" value="Unassembled WGS sequence"/>
</dbReference>
<evidence type="ECO:0000313" key="1">
    <source>
        <dbReference type="EMBL" id="RDV01820.1"/>
    </source>
</evidence>
<dbReference type="RefSeq" id="WP_115517943.1">
    <property type="nucleotide sequence ID" value="NZ_QRGO01000002.1"/>
</dbReference>
<dbReference type="NCBIfam" id="NF003816">
    <property type="entry name" value="PRK05406.1-5"/>
    <property type="match status" value="1"/>
</dbReference>
<dbReference type="OrthoDB" id="9773478at2"/>
<dbReference type="InterPro" id="IPR011330">
    <property type="entry name" value="Glyco_hydro/deAcase_b/a-brl"/>
</dbReference>
<name>A0A371B2P6_9BRAD</name>
<dbReference type="AlphaFoldDB" id="A0A371B2P6"/>
<proteinExistence type="predicted"/>
<organism evidence="1 2">
    <name type="scientific">Undibacter mobilis</name>
    <dbReference type="NCBI Taxonomy" id="2292256"/>
    <lineage>
        <taxon>Bacteria</taxon>
        <taxon>Pseudomonadati</taxon>
        <taxon>Pseudomonadota</taxon>
        <taxon>Alphaproteobacteria</taxon>
        <taxon>Hyphomicrobiales</taxon>
        <taxon>Nitrobacteraceae</taxon>
        <taxon>Undibacter</taxon>
    </lineage>
</organism>
<dbReference type="GO" id="GO:0005975">
    <property type="term" value="P:carbohydrate metabolic process"/>
    <property type="evidence" value="ECO:0007669"/>
    <property type="project" value="InterPro"/>
</dbReference>
<gene>
    <name evidence="1" type="ORF">DXH78_14400</name>
</gene>
<keyword evidence="2" id="KW-1185">Reference proteome</keyword>
<dbReference type="InterPro" id="IPR005501">
    <property type="entry name" value="LamB/YcsF/PxpA-like"/>
</dbReference>
<sequence>MPLSIDINGDAGESYGRWTLGDDASFLPHVSSVNIACGFHGGDPATMRETVRIAKRAGIAIGAHPSFPDLMGFGRRMMTIAPDEMVDYTLYQLGALTAIARTEGLHVAHVKPHGAFYKACSIDMALSKALGAAIAAYDPQMFLVLLAGPGADAAEAAGARVAREAFIDLDYDADGGLIIERVAKLRDPGTVAQRALRIIHEGKLSKIDGSDMDLKVSTLCLHGDRANSAEVARVVKETLQANGIAVSPLR</sequence>
<dbReference type="PANTHER" id="PTHR30292">
    <property type="entry name" value="UNCHARACTERIZED PROTEIN YBGL-RELATED"/>
    <property type="match status" value="1"/>
</dbReference>
<comment type="caution">
    <text evidence="1">The sequence shown here is derived from an EMBL/GenBank/DDBJ whole genome shotgun (WGS) entry which is preliminary data.</text>
</comment>
<dbReference type="PANTHER" id="PTHR30292:SF0">
    <property type="entry name" value="5-OXOPROLINASE SUBUNIT A"/>
    <property type="match status" value="1"/>
</dbReference>
<accession>A0A371B2P6</accession>
<protein>
    <submittedName>
        <fullName evidence="1">LamB/YcsF family protein</fullName>
    </submittedName>
</protein>
<dbReference type="EMBL" id="QRGO01000002">
    <property type="protein sequence ID" value="RDV01820.1"/>
    <property type="molecule type" value="Genomic_DNA"/>
</dbReference>
<dbReference type="SUPFAM" id="SSF88713">
    <property type="entry name" value="Glycoside hydrolase/deacetylase"/>
    <property type="match status" value="1"/>
</dbReference>
<dbReference type="Pfam" id="PF03746">
    <property type="entry name" value="LamB_YcsF"/>
    <property type="match status" value="1"/>
</dbReference>
<reference evidence="2" key="1">
    <citation type="submission" date="2018-08" db="EMBL/GenBank/DDBJ databases">
        <authorList>
            <person name="Kim S.-J."/>
            <person name="Jung G.-Y."/>
        </authorList>
    </citation>
    <scope>NUCLEOTIDE SEQUENCE [LARGE SCALE GENOMIC DNA]</scope>
    <source>
        <strain evidence="2">GY_H</strain>
    </source>
</reference>
<dbReference type="NCBIfam" id="NF003814">
    <property type="entry name" value="PRK05406.1-3"/>
    <property type="match status" value="1"/>
</dbReference>
<evidence type="ECO:0000313" key="2">
    <source>
        <dbReference type="Proteomes" id="UP000263993"/>
    </source>
</evidence>
<dbReference type="Gene3D" id="3.20.20.370">
    <property type="entry name" value="Glycoside hydrolase/deacetylase"/>
    <property type="match status" value="1"/>
</dbReference>